<name>A0A8X6NEY4_NEPPI</name>
<sequence length="141" mass="15798">MRDSVGVEILKNLKRLSTSHQIHLQWISSHDGVEDNEIAGTLDKAAASEASVPTAPLTYLEIFSRAKSQNKTTDLYIVKYSEGSEHYETCTECFSALPEHILTCLSLSWQDIIENPMLVLNLFRVHGLMNLIWVSAIHGDV</sequence>
<dbReference type="GO" id="GO:0004523">
    <property type="term" value="F:RNA-DNA hybrid ribonuclease activity"/>
    <property type="evidence" value="ECO:0007669"/>
    <property type="project" value="InterPro"/>
</dbReference>
<dbReference type="InterPro" id="IPR036397">
    <property type="entry name" value="RNaseH_sf"/>
</dbReference>
<keyword evidence="3" id="KW-1185">Reference proteome</keyword>
<organism evidence="2 3">
    <name type="scientific">Nephila pilipes</name>
    <name type="common">Giant wood spider</name>
    <name type="synonym">Nephila maculata</name>
    <dbReference type="NCBI Taxonomy" id="299642"/>
    <lineage>
        <taxon>Eukaryota</taxon>
        <taxon>Metazoa</taxon>
        <taxon>Ecdysozoa</taxon>
        <taxon>Arthropoda</taxon>
        <taxon>Chelicerata</taxon>
        <taxon>Arachnida</taxon>
        <taxon>Araneae</taxon>
        <taxon>Araneomorphae</taxon>
        <taxon>Entelegynae</taxon>
        <taxon>Araneoidea</taxon>
        <taxon>Nephilidae</taxon>
        <taxon>Nephila</taxon>
    </lineage>
</organism>
<dbReference type="Proteomes" id="UP000887013">
    <property type="component" value="Unassembled WGS sequence"/>
</dbReference>
<evidence type="ECO:0000313" key="2">
    <source>
        <dbReference type="EMBL" id="GFT11439.1"/>
    </source>
</evidence>
<dbReference type="EMBL" id="BMAW01057489">
    <property type="protein sequence ID" value="GFT11439.1"/>
    <property type="molecule type" value="Genomic_DNA"/>
</dbReference>
<dbReference type="OrthoDB" id="6459181at2759"/>
<dbReference type="PROSITE" id="PS50879">
    <property type="entry name" value="RNASE_H_1"/>
    <property type="match status" value="1"/>
</dbReference>
<accession>A0A8X6NEY4</accession>
<evidence type="ECO:0000313" key="3">
    <source>
        <dbReference type="Proteomes" id="UP000887013"/>
    </source>
</evidence>
<proteinExistence type="predicted"/>
<dbReference type="GO" id="GO:0003676">
    <property type="term" value="F:nucleic acid binding"/>
    <property type="evidence" value="ECO:0007669"/>
    <property type="project" value="InterPro"/>
</dbReference>
<feature type="domain" description="RNase H type-1" evidence="1">
    <location>
        <begin position="1"/>
        <end position="48"/>
    </location>
</feature>
<reference evidence="2" key="1">
    <citation type="submission" date="2020-08" db="EMBL/GenBank/DDBJ databases">
        <title>Multicomponent nature underlies the extraordinary mechanical properties of spider dragline silk.</title>
        <authorList>
            <person name="Kono N."/>
            <person name="Nakamura H."/>
            <person name="Mori M."/>
            <person name="Yoshida Y."/>
            <person name="Ohtoshi R."/>
            <person name="Malay A.D."/>
            <person name="Moran D.A.P."/>
            <person name="Tomita M."/>
            <person name="Numata K."/>
            <person name="Arakawa K."/>
        </authorList>
    </citation>
    <scope>NUCLEOTIDE SEQUENCE</scope>
</reference>
<dbReference type="InterPro" id="IPR002156">
    <property type="entry name" value="RNaseH_domain"/>
</dbReference>
<dbReference type="AlphaFoldDB" id="A0A8X6NEY4"/>
<protein>
    <submittedName>
        <fullName evidence="2">RNase H domain-containing protein</fullName>
    </submittedName>
</protein>
<evidence type="ECO:0000259" key="1">
    <source>
        <dbReference type="PROSITE" id="PS50879"/>
    </source>
</evidence>
<dbReference type="Gene3D" id="3.30.420.10">
    <property type="entry name" value="Ribonuclease H-like superfamily/Ribonuclease H"/>
    <property type="match status" value="1"/>
</dbReference>
<comment type="caution">
    <text evidence="2">The sequence shown here is derived from an EMBL/GenBank/DDBJ whole genome shotgun (WGS) entry which is preliminary data.</text>
</comment>
<gene>
    <name evidence="2" type="primary">AVEN_128517_1</name>
    <name evidence="2" type="ORF">NPIL_665051</name>
</gene>